<dbReference type="NCBIfam" id="TIGR00266">
    <property type="entry name" value="TIGR00266 family protein"/>
    <property type="match status" value="1"/>
</dbReference>
<accession>A0A172RYB2</accession>
<dbReference type="EMBL" id="FOEC01000023">
    <property type="protein sequence ID" value="SEP03230.1"/>
    <property type="molecule type" value="Genomic_DNA"/>
</dbReference>
<dbReference type="AlphaFoldDB" id="A0A172RYB2"/>
<proteinExistence type="predicted"/>
<evidence type="ECO:0000313" key="1">
    <source>
        <dbReference type="EMBL" id="SEP03230.1"/>
    </source>
</evidence>
<dbReference type="OrthoDB" id="6048299at2"/>
<dbReference type="SUPFAM" id="SSF51219">
    <property type="entry name" value="TRAP-like"/>
    <property type="match status" value="1"/>
</dbReference>
<dbReference type="Proteomes" id="UP000182975">
    <property type="component" value="Unassembled WGS sequence"/>
</dbReference>
<dbReference type="InterPro" id="IPR036983">
    <property type="entry name" value="AIM24_sf"/>
</dbReference>
<evidence type="ECO:0000313" key="2">
    <source>
        <dbReference type="Proteomes" id="UP000182975"/>
    </source>
</evidence>
<dbReference type="Pfam" id="PF01987">
    <property type="entry name" value="AIM24"/>
    <property type="match status" value="1"/>
</dbReference>
<dbReference type="Gene3D" id="3.60.160.10">
    <property type="entry name" value="Mitochondrial biogenesis AIM24"/>
    <property type="match status" value="1"/>
</dbReference>
<organism evidence="1 2">
    <name type="scientific">Denitrobacterium detoxificans</name>
    <dbReference type="NCBI Taxonomy" id="79604"/>
    <lineage>
        <taxon>Bacteria</taxon>
        <taxon>Bacillati</taxon>
        <taxon>Actinomycetota</taxon>
        <taxon>Coriobacteriia</taxon>
        <taxon>Eggerthellales</taxon>
        <taxon>Eggerthellaceae</taxon>
        <taxon>Denitrobacterium</taxon>
    </lineage>
</organism>
<dbReference type="PANTHER" id="PTHR43657">
    <property type="entry name" value="TRYPTOPHAN RNA-BINDING ATTENUATOR PROTEIN-LIKE PROTEIN"/>
    <property type="match status" value="1"/>
</dbReference>
<gene>
    <name evidence="1" type="ORF">SAMN02910314_01977</name>
</gene>
<protein>
    <submittedName>
        <fullName evidence="1">TIGR00266 family protein</fullName>
    </submittedName>
</protein>
<sequence length="226" mass="24331">MNYEIVGEPYPAVVCHLQRGEQMKTEKGSMVWMDPVMKMETNTGGGGIGKMFGRMLSGESMFQNVYTAESDGMIAFGSSFPGQILPIEIQPGQDFIAQKMAFLASEMGVTLDTFFNQKLSGGFFGGEGFIMQRLSGQGMVFLECDGSLVRYELAAGQSMVVDTGNVLGFTGGVNLRVERIQGAKNVMFGGEGLFNTVLTGPGTVYLQTMPLANLVDVIAAHMPKTD</sequence>
<dbReference type="PATRIC" id="fig|79604.3.peg.1189"/>
<dbReference type="InterPro" id="IPR002838">
    <property type="entry name" value="AIM24"/>
</dbReference>
<reference evidence="2" key="1">
    <citation type="submission" date="2016-10" db="EMBL/GenBank/DDBJ databases">
        <authorList>
            <person name="Varghese N."/>
        </authorList>
    </citation>
    <scope>NUCLEOTIDE SEQUENCE [LARGE SCALE GENOMIC DNA]</scope>
    <source>
        <strain evidence="2">DSM 21843</strain>
    </source>
</reference>
<keyword evidence="2" id="KW-1185">Reference proteome</keyword>
<dbReference type="InterPro" id="IPR016031">
    <property type="entry name" value="Trp_RNA-bd_attenuator-like_dom"/>
</dbReference>
<name>A0A172RYB2_9ACTN</name>
<dbReference type="PANTHER" id="PTHR43657:SF1">
    <property type="entry name" value="ALTERED INHERITANCE OF MITOCHONDRIA PROTEIN 24, MITOCHONDRIAL"/>
    <property type="match status" value="1"/>
</dbReference>
<dbReference type="KEGG" id="ddt:AAY81_05885"/>
<dbReference type="RefSeq" id="WP_066662565.1">
    <property type="nucleotide sequence ID" value="NZ_CP011402.1"/>
</dbReference>